<keyword evidence="4" id="KW-1133">Transmembrane helix</keyword>
<keyword evidence="5" id="KW-0472">Membrane</keyword>
<evidence type="ECO:0000256" key="2">
    <source>
        <dbReference type="ARBA" id="ARBA00008411"/>
    </source>
</evidence>
<evidence type="ECO:0000313" key="7">
    <source>
        <dbReference type="EMBL" id="OWF44960.1"/>
    </source>
</evidence>
<dbReference type="AlphaFoldDB" id="A0A210Q892"/>
<evidence type="ECO:0000256" key="4">
    <source>
        <dbReference type="ARBA" id="ARBA00022989"/>
    </source>
</evidence>
<comment type="caution">
    <text evidence="7">The sequence shown here is derived from an EMBL/GenBank/DDBJ whole genome shotgun (WGS) entry which is preliminary data.</text>
</comment>
<name>A0A210Q892_MIZYE</name>
<accession>A0A210Q892</accession>
<organism evidence="7 8">
    <name type="scientific">Mizuhopecten yessoensis</name>
    <name type="common">Japanese scallop</name>
    <name type="synonym">Patinopecten yessoensis</name>
    <dbReference type="NCBI Taxonomy" id="6573"/>
    <lineage>
        <taxon>Eukaryota</taxon>
        <taxon>Metazoa</taxon>
        <taxon>Spiralia</taxon>
        <taxon>Lophotrochozoa</taxon>
        <taxon>Mollusca</taxon>
        <taxon>Bivalvia</taxon>
        <taxon>Autobranchia</taxon>
        <taxon>Pteriomorphia</taxon>
        <taxon>Pectinida</taxon>
        <taxon>Pectinoidea</taxon>
        <taxon>Pectinidae</taxon>
        <taxon>Mizuhopecten</taxon>
    </lineage>
</organism>
<evidence type="ECO:0000256" key="1">
    <source>
        <dbReference type="ARBA" id="ARBA00004141"/>
    </source>
</evidence>
<feature type="region of interest" description="Disordered" evidence="6">
    <location>
        <begin position="27"/>
        <end position="65"/>
    </location>
</feature>
<comment type="similarity">
    <text evidence="2">Belongs to the TMEM263 family.</text>
</comment>
<dbReference type="OrthoDB" id="6140834at2759"/>
<keyword evidence="3 7" id="KW-0812">Transmembrane</keyword>
<proteinExistence type="inferred from homology"/>
<reference evidence="7 8" key="1">
    <citation type="journal article" date="2017" name="Nat. Ecol. Evol.">
        <title>Scallop genome provides insights into evolution of bilaterian karyotype and development.</title>
        <authorList>
            <person name="Wang S."/>
            <person name="Zhang J."/>
            <person name="Jiao W."/>
            <person name="Li J."/>
            <person name="Xun X."/>
            <person name="Sun Y."/>
            <person name="Guo X."/>
            <person name="Huan P."/>
            <person name="Dong B."/>
            <person name="Zhang L."/>
            <person name="Hu X."/>
            <person name="Sun X."/>
            <person name="Wang J."/>
            <person name="Zhao C."/>
            <person name="Wang Y."/>
            <person name="Wang D."/>
            <person name="Huang X."/>
            <person name="Wang R."/>
            <person name="Lv J."/>
            <person name="Li Y."/>
            <person name="Zhang Z."/>
            <person name="Liu B."/>
            <person name="Lu W."/>
            <person name="Hui Y."/>
            <person name="Liang J."/>
            <person name="Zhou Z."/>
            <person name="Hou R."/>
            <person name="Li X."/>
            <person name="Liu Y."/>
            <person name="Li H."/>
            <person name="Ning X."/>
            <person name="Lin Y."/>
            <person name="Zhao L."/>
            <person name="Xing Q."/>
            <person name="Dou J."/>
            <person name="Li Y."/>
            <person name="Mao J."/>
            <person name="Guo H."/>
            <person name="Dou H."/>
            <person name="Li T."/>
            <person name="Mu C."/>
            <person name="Jiang W."/>
            <person name="Fu Q."/>
            <person name="Fu X."/>
            <person name="Miao Y."/>
            <person name="Liu J."/>
            <person name="Yu Q."/>
            <person name="Li R."/>
            <person name="Liao H."/>
            <person name="Li X."/>
            <person name="Kong Y."/>
            <person name="Jiang Z."/>
            <person name="Chourrout D."/>
            <person name="Li R."/>
            <person name="Bao Z."/>
        </authorList>
    </citation>
    <scope>NUCLEOTIDE SEQUENCE [LARGE SCALE GENOMIC DNA]</scope>
    <source>
        <strain evidence="7 8">PY_sf001</strain>
    </source>
</reference>
<sequence length="128" mass="13989">MASILQTVKSCVWKKPVSEQVEIVTDVNDMKDDGDQSKQEVVHNDVKENESPNYDVDKKTDEMSDPKAQGNLIWRMSSGIYSTATGAVGMGIGGAKWVANKSYDVGSSAAGYVKVPKLATFKKKDKKE</sequence>
<keyword evidence="8" id="KW-1185">Reference proteome</keyword>
<protein>
    <submittedName>
        <fullName evidence="7">UPF0444 transmembrane protein C12orf23-like</fullName>
    </submittedName>
</protein>
<dbReference type="GO" id="GO:0016020">
    <property type="term" value="C:membrane"/>
    <property type="evidence" value="ECO:0007669"/>
    <property type="project" value="UniProtKB-SubCell"/>
</dbReference>
<dbReference type="EMBL" id="NEDP02004646">
    <property type="protein sequence ID" value="OWF44960.1"/>
    <property type="molecule type" value="Genomic_DNA"/>
</dbReference>
<evidence type="ECO:0000256" key="3">
    <source>
        <dbReference type="ARBA" id="ARBA00022692"/>
    </source>
</evidence>
<evidence type="ECO:0000256" key="6">
    <source>
        <dbReference type="SAM" id="MobiDB-lite"/>
    </source>
</evidence>
<dbReference type="InterPro" id="IPR028153">
    <property type="entry name" value="UPF0444"/>
</dbReference>
<dbReference type="Pfam" id="PF15475">
    <property type="entry name" value="UPF0444"/>
    <property type="match status" value="1"/>
</dbReference>
<comment type="subcellular location">
    <subcellularLocation>
        <location evidence="1">Membrane</location>
        <topology evidence="1">Multi-pass membrane protein</topology>
    </subcellularLocation>
</comment>
<dbReference type="Proteomes" id="UP000242188">
    <property type="component" value="Unassembled WGS sequence"/>
</dbReference>
<dbReference type="PANTHER" id="PTHR31443">
    <property type="match status" value="1"/>
</dbReference>
<evidence type="ECO:0000256" key="5">
    <source>
        <dbReference type="ARBA" id="ARBA00023136"/>
    </source>
</evidence>
<gene>
    <name evidence="7" type="ORF">KP79_PYT18105</name>
</gene>
<evidence type="ECO:0000313" key="8">
    <source>
        <dbReference type="Proteomes" id="UP000242188"/>
    </source>
</evidence>
<feature type="compositionally biased region" description="Basic and acidic residues" evidence="6">
    <location>
        <begin position="28"/>
        <end position="65"/>
    </location>
</feature>